<proteinExistence type="predicted"/>
<dbReference type="EMBL" id="JAPNKE010000002">
    <property type="protein sequence ID" value="MCY1006754.1"/>
    <property type="molecule type" value="Genomic_DNA"/>
</dbReference>
<keyword evidence="3" id="KW-1185">Reference proteome</keyword>
<dbReference type="Proteomes" id="UP001150924">
    <property type="component" value="Unassembled WGS sequence"/>
</dbReference>
<sequence>MAACTLQKADLGAYSGTEGTDSSGGSSSETSTSGDATTGEPPQQTTSTEALTSHGAESFTTTGTPWAGCLGPEEGTAVAVEVSAPTLIDPEAYPSEFDVRCSVQGIIGGAIALQCTDDLEGVHAVTLTVATETPHTGLLGGETDVRVSYRAADSQEFGLDLRTHVAVHAVDDGALLLFYAIGYDVFAADLEAFWAPMHFVDGDLGFCPADPSELCGTTERATVYVNDGVDQITVYDGNLETFTASSVYVYAETVEDTVQTNFEDCADVLYGRWVELLALKADM</sequence>
<feature type="compositionally biased region" description="Polar residues" evidence="1">
    <location>
        <begin position="41"/>
        <end position="51"/>
    </location>
</feature>
<feature type="region of interest" description="Disordered" evidence="1">
    <location>
        <begin position="1"/>
        <end position="72"/>
    </location>
</feature>
<reference evidence="2" key="1">
    <citation type="submission" date="2022-11" db="EMBL/GenBank/DDBJ databases">
        <title>Minimal conservation of predation-associated metabolite biosynthetic gene clusters underscores biosynthetic potential of Myxococcota including descriptions for ten novel species: Archangium lansinium sp. nov., Myxococcus landrumus sp. nov., Nannocystis bai.</title>
        <authorList>
            <person name="Ahearne A."/>
            <person name="Stevens C."/>
            <person name="Phillips K."/>
        </authorList>
    </citation>
    <scope>NUCLEOTIDE SEQUENCE</scope>
    <source>
        <strain evidence="2">Na p29</strain>
    </source>
</reference>
<comment type="caution">
    <text evidence="2">The sequence shown here is derived from an EMBL/GenBank/DDBJ whole genome shotgun (WGS) entry which is preliminary data.</text>
</comment>
<evidence type="ECO:0000313" key="3">
    <source>
        <dbReference type="Proteomes" id="UP001150924"/>
    </source>
</evidence>
<dbReference type="AlphaFoldDB" id="A0A9X3EMH7"/>
<organism evidence="2 3">
    <name type="scientific">Nannocystis pusilla</name>
    <dbReference type="NCBI Taxonomy" id="889268"/>
    <lineage>
        <taxon>Bacteria</taxon>
        <taxon>Pseudomonadati</taxon>
        <taxon>Myxococcota</taxon>
        <taxon>Polyangia</taxon>
        <taxon>Nannocystales</taxon>
        <taxon>Nannocystaceae</taxon>
        <taxon>Nannocystis</taxon>
    </lineage>
</organism>
<accession>A0A9X3EMH7</accession>
<feature type="compositionally biased region" description="Low complexity" evidence="1">
    <location>
        <begin position="15"/>
        <end position="40"/>
    </location>
</feature>
<evidence type="ECO:0000313" key="2">
    <source>
        <dbReference type="EMBL" id="MCY1006754.1"/>
    </source>
</evidence>
<name>A0A9X3EMH7_9BACT</name>
<dbReference type="RefSeq" id="WP_267769113.1">
    <property type="nucleotide sequence ID" value="NZ_JAPNKE010000002.1"/>
</dbReference>
<evidence type="ECO:0000256" key="1">
    <source>
        <dbReference type="SAM" id="MobiDB-lite"/>
    </source>
</evidence>
<protein>
    <submittedName>
        <fullName evidence="2">Uncharacterized protein</fullName>
    </submittedName>
</protein>
<gene>
    <name evidence="2" type="ORF">OV079_14570</name>
</gene>